<dbReference type="OrthoDB" id="2675803at2759"/>
<protein>
    <submittedName>
        <fullName evidence="1">Uncharacterized protein</fullName>
    </submittedName>
</protein>
<evidence type="ECO:0000313" key="2">
    <source>
        <dbReference type="Proteomes" id="UP000807769"/>
    </source>
</evidence>
<name>A0A9P7JAV0_9AGAM</name>
<sequence length="113" mass="12723">MPNNNGQNNNENARAPVAQITRACSFEIPDYLLAAIWATMPIMCTRANEALQNNTQLLGPVEPPVWTDEEKAFLVLWISRERRIFGDGLDTFGGFTGLEESILENFQLLYDCT</sequence>
<dbReference type="EMBL" id="JABBWG010000029">
    <property type="protein sequence ID" value="KAG1811522.1"/>
    <property type="molecule type" value="Genomic_DNA"/>
</dbReference>
<gene>
    <name evidence="1" type="ORF">BJ212DRAFT_1483772</name>
</gene>
<accession>A0A9P7JAV0</accession>
<evidence type="ECO:0000313" key="1">
    <source>
        <dbReference type="EMBL" id="KAG1811522.1"/>
    </source>
</evidence>
<dbReference type="Proteomes" id="UP000807769">
    <property type="component" value="Unassembled WGS sequence"/>
</dbReference>
<dbReference type="RefSeq" id="XP_041190121.1">
    <property type="nucleotide sequence ID" value="XM_041340670.1"/>
</dbReference>
<reference evidence="1" key="1">
    <citation type="journal article" date="2020" name="New Phytol.">
        <title>Comparative genomics reveals dynamic genome evolution in host specialist ectomycorrhizal fungi.</title>
        <authorList>
            <person name="Lofgren L.A."/>
            <person name="Nguyen N.H."/>
            <person name="Vilgalys R."/>
            <person name="Ruytinx J."/>
            <person name="Liao H.L."/>
            <person name="Branco S."/>
            <person name="Kuo A."/>
            <person name="LaButti K."/>
            <person name="Lipzen A."/>
            <person name="Andreopoulos W."/>
            <person name="Pangilinan J."/>
            <person name="Riley R."/>
            <person name="Hundley H."/>
            <person name="Na H."/>
            <person name="Barry K."/>
            <person name="Grigoriev I.V."/>
            <person name="Stajich J.E."/>
            <person name="Kennedy P.G."/>
        </authorList>
    </citation>
    <scope>NUCLEOTIDE SEQUENCE</scope>
    <source>
        <strain evidence="1">MN1</strain>
    </source>
</reference>
<dbReference type="AlphaFoldDB" id="A0A9P7JAV0"/>
<keyword evidence="2" id="KW-1185">Reference proteome</keyword>
<comment type="caution">
    <text evidence="1">The sequence shown here is derived from an EMBL/GenBank/DDBJ whole genome shotgun (WGS) entry which is preliminary data.</text>
</comment>
<dbReference type="GeneID" id="64634686"/>
<organism evidence="1 2">
    <name type="scientific">Suillus subaureus</name>
    <dbReference type="NCBI Taxonomy" id="48587"/>
    <lineage>
        <taxon>Eukaryota</taxon>
        <taxon>Fungi</taxon>
        <taxon>Dikarya</taxon>
        <taxon>Basidiomycota</taxon>
        <taxon>Agaricomycotina</taxon>
        <taxon>Agaricomycetes</taxon>
        <taxon>Agaricomycetidae</taxon>
        <taxon>Boletales</taxon>
        <taxon>Suillineae</taxon>
        <taxon>Suillaceae</taxon>
        <taxon>Suillus</taxon>
    </lineage>
</organism>
<proteinExistence type="predicted"/>